<keyword evidence="4 13" id="KW-0963">Cytoplasm</keyword>
<dbReference type="GO" id="GO:0006888">
    <property type="term" value="P:endoplasmic reticulum to Golgi vesicle-mediated transport"/>
    <property type="evidence" value="ECO:0007669"/>
    <property type="project" value="EnsemblFungi"/>
</dbReference>
<keyword evidence="19" id="KW-1185">Reference proteome</keyword>
<dbReference type="PIRSF" id="PIRSF005567">
    <property type="entry name" value="Coatomer_beta'_subunit"/>
    <property type="match status" value="1"/>
</dbReference>
<evidence type="ECO:0000313" key="19">
    <source>
        <dbReference type="Proteomes" id="UP000095038"/>
    </source>
</evidence>
<proteinExistence type="inferred from homology"/>
<dbReference type="Pfam" id="PF23953">
    <property type="entry name" value="TPR_COPA_B"/>
    <property type="match status" value="1"/>
</dbReference>
<dbReference type="FunFam" id="2.130.10.10:FF:000016">
    <property type="entry name" value="Coatomer alpha subunit, putative"/>
    <property type="match status" value="1"/>
</dbReference>
<dbReference type="PANTHER" id="PTHR19876:SF2">
    <property type="entry name" value="COATOMER SUBUNIT BETA"/>
    <property type="match status" value="1"/>
</dbReference>
<dbReference type="SMART" id="SM00320">
    <property type="entry name" value="WD40"/>
    <property type="match status" value="7"/>
</dbReference>
<keyword evidence="8 13" id="KW-0653">Protein transport</keyword>
<feature type="repeat" description="WD" evidence="14">
    <location>
        <begin position="136"/>
        <end position="170"/>
    </location>
</feature>
<dbReference type="GO" id="GO:0006891">
    <property type="term" value="P:intra-Golgi vesicle-mediated transport"/>
    <property type="evidence" value="ECO:0007669"/>
    <property type="project" value="TreeGrafter"/>
</dbReference>
<evidence type="ECO:0000259" key="16">
    <source>
        <dbReference type="Pfam" id="PF04053"/>
    </source>
</evidence>
<dbReference type="Proteomes" id="UP000095038">
    <property type="component" value="Unassembled WGS sequence"/>
</dbReference>
<dbReference type="FunCoup" id="A0A1D2VPR4">
    <property type="interactions" value="1340"/>
</dbReference>
<evidence type="ECO:0000256" key="1">
    <source>
        <dbReference type="ARBA" id="ARBA00004347"/>
    </source>
</evidence>
<dbReference type="PROSITE" id="PS50294">
    <property type="entry name" value="WD_REPEATS_REGION"/>
    <property type="match status" value="3"/>
</dbReference>
<dbReference type="Pfam" id="PF00400">
    <property type="entry name" value="WD40"/>
    <property type="match status" value="4"/>
</dbReference>
<evidence type="ECO:0000256" key="14">
    <source>
        <dbReference type="PROSITE-ProRule" id="PRU00221"/>
    </source>
</evidence>
<evidence type="ECO:0000256" key="2">
    <source>
        <dbReference type="ARBA" id="ARBA00010844"/>
    </source>
</evidence>
<evidence type="ECO:0000256" key="13">
    <source>
        <dbReference type="PIRNR" id="PIRNR005567"/>
    </source>
</evidence>
<feature type="region of interest" description="Disordered" evidence="15">
    <location>
        <begin position="803"/>
        <end position="840"/>
    </location>
</feature>
<keyword evidence="9 13" id="KW-0333">Golgi apparatus</keyword>
<evidence type="ECO:0000256" key="3">
    <source>
        <dbReference type="ARBA" id="ARBA00022448"/>
    </source>
</evidence>
<dbReference type="InParanoid" id="A0A1D2VPR4"/>
<dbReference type="InterPro" id="IPR015943">
    <property type="entry name" value="WD40/YVTN_repeat-like_dom_sf"/>
</dbReference>
<feature type="repeat" description="WD" evidence="14">
    <location>
        <begin position="224"/>
        <end position="265"/>
    </location>
</feature>
<comment type="subcellular location">
    <subcellularLocation>
        <location evidence="1 13">Cytoplasmic vesicle</location>
        <location evidence="1 13">COPI-coated vesicle membrane</location>
        <topology evidence="1 13">Peripheral membrane protein</topology>
        <orientation evidence="1 13">Cytoplasmic side</orientation>
    </subcellularLocation>
    <subcellularLocation>
        <location evidence="13">Golgi apparatus membrane</location>
        <topology evidence="13">Peripheral membrane protein</topology>
        <orientation evidence="13">Cytoplasmic side</orientation>
    </subcellularLocation>
    <text evidence="13">The coatomer is cytoplasmic or polymerized on the cytoplasmic side of the Golgi, as well as on the vesicles/buds originating from it.</text>
</comment>
<dbReference type="GO" id="GO:0006886">
    <property type="term" value="P:intracellular protein transport"/>
    <property type="evidence" value="ECO:0007669"/>
    <property type="project" value="UniProtKB-UniRule"/>
</dbReference>
<comment type="similarity">
    <text evidence="2 13">Belongs to the WD repeat COPB2 family.</text>
</comment>
<evidence type="ECO:0000313" key="18">
    <source>
        <dbReference type="EMBL" id="ODV63613.1"/>
    </source>
</evidence>
<dbReference type="FunFam" id="1.25.40.470:FF:000001">
    <property type="entry name" value="Coatomer subunit beta"/>
    <property type="match status" value="1"/>
</dbReference>
<evidence type="ECO:0000256" key="12">
    <source>
        <dbReference type="ARBA" id="ARBA00025536"/>
    </source>
</evidence>
<dbReference type="GO" id="GO:0030126">
    <property type="term" value="C:COPI vesicle coat"/>
    <property type="evidence" value="ECO:0007669"/>
    <property type="project" value="EnsemblFungi"/>
</dbReference>
<dbReference type="EMBL" id="KV454475">
    <property type="protein sequence ID" value="ODV63613.1"/>
    <property type="molecule type" value="Genomic_DNA"/>
</dbReference>
<dbReference type="PRINTS" id="PR00320">
    <property type="entry name" value="GPROTEINBRPT"/>
</dbReference>
<accession>A0A1D2VPR4</accession>
<dbReference type="CDD" id="cd22947">
    <property type="entry name" value="Coatomer_WDAD_beta-like"/>
    <property type="match status" value="1"/>
</dbReference>
<dbReference type="GO" id="GO:0005198">
    <property type="term" value="F:structural molecule activity"/>
    <property type="evidence" value="ECO:0007669"/>
    <property type="project" value="UniProtKB-UniRule"/>
</dbReference>
<comment type="function">
    <text evidence="12 13">The coatomer is a cytosolic protein complex that binds to dilysine motifs and reversibly associates with Golgi non-clathrin-coated vesicles, which further mediate biosynthetic protein transport from the ER, via the Golgi up to the trans Golgi network. Coatomer complex is required for budding from Golgi membranes, and is essential for the retrograde Golgi-to-ER transport of dilysine-tagged proteins.</text>
</comment>
<dbReference type="InterPro" id="IPR050844">
    <property type="entry name" value="Coatomer_complex_subunit"/>
</dbReference>
<organism evidence="18 19">
    <name type="scientific">Ascoidea rubescens DSM 1968</name>
    <dbReference type="NCBI Taxonomy" id="1344418"/>
    <lineage>
        <taxon>Eukaryota</taxon>
        <taxon>Fungi</taxon>
        <taxon>Dikarya</taxon>
        <taxon>Ascomycota</taxon>
        <taxon>Saccharomycotina</taxon>
        <taxon>Saccharomycetes</taxon>
        <taxon>Ascoideaceae</taxon>
        <taxon>Ascoidea</taxon>
    </lineage>
</organism>
<keyword evidence="18" id="KW-0946">Virion</keyword>
<dbReference type="InterPro" id="IPR016453">
    <property type="entry name" value="COPB2"/>
</dbReference>
<gene>
    <name evidence="18" type="ORF">ASCRUDRAFT_78671</name>
</gene>
<dbReference type="STRING" id="1344418.A0A1D2VPR4"/>
<dbReference type="OrthoDB" id="10261470at2759"/>
<evidence type="ECO:0000256" key="10">
    <source>
        <dbReference type="ARBA" id="ARBA00023136"/>
    </source>
</evidence>
<dbReference type="InterPro" id="IPR006692">
    <property type="entry name" value="Beta-prop_COPA/B_2nd"/>
</dbReference>
<name>A0A1D2VPR4_9ASCO</name>
<evidence type="ECO:0000256" key="6">
    <source>
        <dbReference type="ARBA" id="ARBA00022737"/>
    </source>
</evidence>
<dbReference type="PROSITE" id="PS50082">
    <property type="entry name" value="WD_REPEATS_2"/>
    <property type="match status" value="4"/>
</dbReference>
<feature type="repeat" description="WD" evidence="14">
    <location>
        <begin position="93"/>
        <end position="125"/>
    </location>
</feature>
<dbReference type="AlphaFoldDB" id="A0A1D2VPR4"/>
<keyword evidence="5 14" id="KW-0853">WD repeat</keyword>
<feature type="domain" description="COPA/B TPR" evidence="17">
    <location>
        <begin position="597"/>
        <end position="783"/>
    </location>
</feature>
<evidence type="ECO:0000256" key="15">
    <source>
        <dbReference type="SAM" id="MobiDB-lite"/>
    </source>
</evidence>
<feature type="repeat" description="WD" evidence="14">
    <location>
        <begin position="197"/>
        <end position="223"/>
    </location>
</feature>
<evidence type="ECO:0000259" key="17">
    <source>
        <dbReference type="Pfam" id="PF23953"/>
    </source>
</evidence>
<dbReference type="GO" id="GO:0043130">
    <property type="term" value="F:ubiquitin binding"/>
    <property type="evidence" value="ECO:0007669"/>
    <property type="project" value="EnsemblFungi"/>
</dbReference>
<dbReference type="Pfam" id="PF04053">
    <property type="entry name" value="B-prop_COPA_B_2nd"/>
    <property type="match status" value="1"/>
</dbReference>
<evidence type="ECO:0000256" key="7">
    <source>
        <dbReference type="ARBA" id="ARBA00022892"/>
    </source>
</evidence>
<evidence type="ECO:0000256" key="8">
    <source>
        <dbReference type="ARBA" id="ARBA00022927"/>
    </source>
</evidence>
<keyword evidence="6" id="KW-0677">Repeat</keyword>
<comment type="subunit">
    <text evidence="13">Oligomeric complex that consists of at least the alpha, beta, beta', gamma, delta, epsilon and zeta subunits.</text>
</comment>
<evidence type="ECO:0000256" key="4">
    <source>
        <dbReference type="ARBA" id="ARBA00022490"/>
    </source>
</evidence>
<evidence type="ECO:0000256" key="5">
    <source>
        <dbReference type="ARBA" id="ARBA00022574"/>
    </source>
</evidence>
<keyword evidence="10 13" id="KW-0472">Membrane</keyword>
<evidence type="ECO:0000256" key="11">
    <source>
        <dbReference type="ARBA" id="ARBA00023329"/>
    </source>
</evidence>
<keyword evidence="18" id="KW-0167">Capsid protein</keyword>
<dbReference type="InterPro" id="IPR020472">
    <property type="entry name" value="WD40_PAC1"/>
</dbReference>
<dbReference type="InterPro" id="IPR036322">
    <property type="entry name" value="WD40_repeat_dom_sf"/>
</dbReference>
<evidence type="ECO:0000256" key="9">
    <source>
        <dbReference type="ARBA" id="ARBA00023034"/>
    </source>
</evidence>
<dbReference type="Gene3D" id="2.130.10.10">
    <property type="entry name" value="YVTN repeat-like/Quinoprotein amine dehydrogenase"/>
    <property type="match status" value="1"/>
</dbReference>
<protein>
    <recommendedName>
        <fullName evidence="13">Coatomer subunit beta'</fullName>
    </recommendedName>
</protein>
<keyword evidence="7 13" id="KW-0931">ER-Golgi transport</keyword>
<keyword evidence="11 13" id="KW-0968">Cytoplasmic vesicle</keyword>
<dbReference type="InterPro" id="IPR001680">
    <property type="entry name" value="WD40_rpt"/>
</dbReference>
<dbReference type="GO" id="GO:0008298">
    <property type="term" value="P:intracellular mRNA localization"/>
    <property type="evidence" value="ECO:0007669"/>
    <property type="project" value="EnsemblFungi"/>
</dbReference>
<dbReference type="CDD" id="cd00200">
    <property type="entry name" value="WD40"/>
    <property type="match status" value="1"/>
</dbReference>
<dbReference type="GO" id="GO:0000139">
    <property type="term" value="C:Golgi membrane"/>
    <property type="evidence" value="ECO:0007669"/>
    <property type="project" value="UniProtKB-SubCell"/>
</dbReference>
<dbReference type="GO" id="GO:0006890">
    <property type="term" value="P:retrograde vesicle-mediated transport, Golgi to endoplasmic reticulum"/>
    <property type="evidence" value="ECO:0007669"/>
    <property type="project" value="EnsemblFungi"/>
</dbReference>
<feature type="domain" description="COPA/B second beta-propeller" evidence="16">
    <location>
        <begin position="319"/>
        <end position="580"/>
    </location>
</feature>
<dbReference type="PANTHER" id="PTHR19876">
    <property type="entry name" value="COATOMER"/>
    <property type="match status" value="1"/>
</dbReference>
<sequence>MKLDITKEFSTRTDRVKGIDLHPTEPWVLTTLYSGKVEIWSYETNTKIKTIDVTDVPVRAGRFIARKNWIVVGSDDFKIRVYNYNTSEKITQFEAHPDYIRSIAVHLSKPYILTGSDDMTVKLWNWDKNWKLEQIFEGHQHYVMSVAFNPKDLNTFASASLDRSVKIWSLGQPVPNFTLDAHEAKGVNYLDYYPQSDKPYLITSSDDRTIKIWDYQTKACIATLEGHLSNVSFAVFHPELPLIISGSEDSTIKIWNSNTYKLEKSLNYGLERAWCVTTKKGSNLVGVGFDSGNVILKLGNEEPALSMDPVGKIIWAKNSEVFTTVIKTSNVDSISDGEILPLPQKELGTTEMFPTSLKHSPNGRFVAVTGDGEYIIYTSLAWRNKSYGDALDFVWAQDSNEYAIRDELQSIKIFKNFRENPSSTPNFVYSADKIFGGTLLGVKSVEGGFVSFFDWETGKLIRRIDVDPIDVVWSDSGELVIIICSDASYVLKYNKDVFLQAASNNDIDPEEGVEASFDVLHDLSESITSGKWVGDVFIFTTSTNRLNYLVGGKTFNISHFDKNMYLLGYLPRDNKIYVADKDINVSSYRLSLTILEYQTIVLRGNLEDAMSLYYENELSLTSNEKSKISSFLESQGYIEEALEISTDNEQKFQLSLKMKDFKQAYTIATEENNESKWRTLGDLSLKSFNYKLAIDCYEKAKDLESLFLIFSSFNNLNKLRELGIEAEESRKFNLAFNCYWLTGEREKIVDLLAHSERLSECAIFGLTYGVKNIQLGEIVNKWKTDLTKNGKKNIADRLCDPTVDTEIFPSDEPEDEPVSEKDTVKPASPVLLDGSSKKSD</sequence>
<dbReference type="RefSeq" id="XP_020049920.1">
    <property type="nucleotide sequence ID" value="XM_020194274.1"/>
</dbReference>
<dbReference type="GeneID" id="30967910"/>
<keyword evidence="3 13" id="KW-0813">Transport</keyword>
<dbReference type="SUPFAM" id="SSF50978">
    <property type="entry name" value="WD40 repeat-like"/>
    <property type="match status" value="2"/>
</dbReference>
<dbReference type="Gene3D" id="1.25.40.470">
    <property type="match status" value="1"/>
</dbReference>
<reference evidence="19" key="1">
    <citation type="submission" date="2016-05" db="EMBL/GenBank/DDBJ databases">
        <title>Comparative genomics of biotechnologically important yeasts.</title>
        <authorList>
            <consortium name="DOE Joint Genome Institute"/>
            <person name="Riley R."/>
            <person name="Haridas S."/>
            <person name="Wolfe K.H."/>
            <person name="Lopes M.R."/>
            <person name="Hittinger C.T."/>
            <person name="Goker M."/>
            <person name="Salamov A."/>
            <person name="Wisecaver J."/>
            <person name="Long T.M."/>
            <person name="Aerts A.L."/>
            <person name="Barry K."/>
            <person name="Choi C."/>
            <person name="Clum A."/>
            <person name="Coughlan A.Y."/>
            <person name="Deshpande S."/>
            <person name="Douglass A.P."/>
            <person name="Hanson S.J."/>
            <person name="Klenk H.-P."/>
            <person name="Labutti K."/>
            <person name="Lapidus A."/>
            <person name="Lindquist E."/>
            <person name="Lipzen A."/>
            <person name="Meier-Kolthoff J.P."/>
            <person name="Ohm R.A."/>
            <person name="Otillar R.P."/>
            <person name="Pangilinan J."/>
            <person name="Peng Y."/>
            <person name="Rokas A."/>
            <person name="Rosa C.A."/>
            <person name="Scheuner C."/>
            <person name="Sibirny A.A."/>
            <person name="Slot J.C."/>
            <person name="Stielow J.B."/>
            <person name="Sun H."/>
            <person name="Kurtzman C.P."/>
            <person name="Blackwell M."/>
            <person name="Grigoriev I.V."/>
            <person name="Jeffries T.W."/>
        </authorList>
    </citation>
    <scope>NUCLEOTIDE SEQUENCE [LARGE SCALE GENOMIC DNA]</scope>
    <source>
        <strain evidence="19">DSM 1968</strain>
    </source>
</reference>
<dbReference type="GO" id="GO:0032511">
    <property type="term" value="P:late endosome to vacuole transport via multivesicular body sorting pathway"/>
    <property type="evidence" value="ECO:0007669"/>
    <property type="project" value="EnsemblFungi"/>
</dbReference>
<dbReference type="InterPro" id="IPR056176">
    <property type="entry name" value="TPR_COPA_B"/>
</dbReference>